<proteinExistence type="predicted"/>
<evidence type="ECO:0000313" key="3">
    <source>
        <dbReference type="Proteomes" id="UP000539052"/>
    </source>
</evidence>
<dbReference type="Pfam" id="PF20251">
    <property type="entry name" value="Big_14"/>
    <property type="match status" value="1"/>
</dbReference>
<sequence>MIKKMVILAFSVSLFLLLICINIFNNNNETFHRSESKVILDDFSDITMTVESITDTKITVCINSSSDVSVIFGEDYIIEVKDGQKWYSLPVNDDIMFTSMGYELKRGSSFQWSVDFKILYGRLASGEYRIIKGFRTEPQQDPGKDYFISAEFSL</sequence>
<dbReference type="EMBL" id="JAAOXG010000021">
    <property type="protein sequence ID" value="NNJ30541.1"/>
    <property type="molecule type" value="Genomic_DNA"/>
</dbReference>
<comment type="caution">
    <text evidence="2">The sequence shown here is derived from an EMBL/GenBank/DDBJ whole genome shotgun (WGS) entry which is preliminary data.</text>
</comment>
<evidence type="ECO:0000313" key="2">
    <source>
        <dbReference type="EMBL" id="NNJ30541.1"/>
    </source>
</evidence>
<feature type="domain" description="Bacterial Ig-like" evidence="1">
    <location>
        <begin position="50"/>
        <end position="144"/>
    </location>
</feature>
<dbReference type="Proteomes" id="UP000539052">
    <property type="component" value="Unassembled WGS sequence"/>
</dbReference>
<organism evidence="2 3">
    <name type="scientific">Lacrimispora defluvii</name>
    <dbReference type="NCBI Taxonomy" id="2719233"/>
    <lineage>
        <taxon>Bacteria</taxon>
        <taxon>Bacillati</taxon>
        <taxon>Bacillota</taxon>
        <taxon>Clostridia</taxon>
        <taxon>Lachnospirales</taxon>
        <taxon>Lachnospiraceae</taxon>
        <taxon>Lacrimispora</taxon>
    </lineage>
</organism>
<dbReference type="InterPro" id="IPR046878">
    <property type="entry name" value="Big_14"/>
</dbReference>
<dbReference type="RefSeq" id="WP_170821722.1">
    <property type="nucleotide sequence ID" value="NZ_JAAOXG010000021.1"/>
</dbReference>
<gene>
    <name evidence="2" type="ORF">G9470_12175</name>
</gene>
<reference evidence="2 3" key="1">
    <citation type="submission" date="2020-03" db="EMBL/GenBank/DDBJ databases">
        <title>Genome Sequence of industrial isolate, B5A.</title>
        <authorList>
            <person name="Sharma S."/>
            <person name="Patil P.B."/>
            <person name="Korpole S."/>
        </authorList>
    </citation>
    <scope>NUCLEOTIDE SEQUENCE [LARGE SCALE GENOMIC DNA]</scope>
    <source>
        <strain evidence="2 3">PI-S10-B5A</strain>
    </source>
</reference>
<protein>
    <recommendedName>
        <fullName evidence="1">Bacterial Ig-like domain-containing protein</fullName>
    </recommendedName>
</protein>
<accession>A0ABX1VVY9</accession>
<evidence type="ECO:0000259" key="1">
    <source>
        <dbReference type="Pfam" id="PF20251"/>
    </source>
</evidence>
<keyword evidence="3" id="KW-1185">Reference proteome</keyword>
<name>A0ABX1VVY9_9FIRM</name>